<keyword evidence="2" id="KW-1185">Reference proteome</keyword>
<dbReference type="RefSeq" id="WP_120370286.1">
    <property type="nucleotide sequence ID" value="NZ_RAXU01000010.1"/>
</dbReference>
<sequence length="323" mass="36768">MQHEIILPIALLKAASLCAAENEDWRPMLENIAIDNGHIVATNGHIMFFSPLDGVDTEIKIQIPKPHVESFLEKIESFSSYRNCKLVFDTDLNSGHLEIPNAYCAYEGFKNYFKYAYMNWKKAIPEFNECSFINNDMPVFNPKYLQTMVEITHVLGEIAYHKVTPLGQTDAAIINFFRTDYAEAKALIMPLITGSDKVLYCVEIVGEPDSEPEQLPAESGDIAFAAVARMREEINYSLGNTDNFFQAGHWIRPALWLGSPQEHQDKMFYTQEWFKKPLRKFNNADAAKAYMIATADCVQCIDGDRFIDAQSLDEIEAFFQGEQ</sequence>
<dbReference type="EMBL" id="RAXU01000010">
    <property type="protein sequence ID" value="RKG33422.1"/>
    <property type="molecule type" value="Genomic_DNA"/>
</dbReference>
<comment type="caution">
    <text evidence="1">The sequence shown here is derived from an EMBL/GenBank/DDBJ whole genome shotgun (WGS) entry which is preliminary data.</text>
</comment>
<evidence type="ECO:0000313" key="2">
    <source>
        <dbReference type="Proteomes" id="UP000269001"/>
    </source>
</evidence>
<name>A0A3A8EEQ4_9GAMM</name>
<reference evidence="1 2" key="1">
    <citation type="submission" date="2018-09" db="EMBL/GenBank/DDBJ databases">
        <title>The draft genome of Acinetobacter spp. strains.</title>
        <authorList>
            <person name="Qin J."/>
            <person name="Feng Y."/>
            <person name="Zong Z."/>
        </authorList>
    </citation>
    <scope>NUCLEOTIDE SEQUENCE [LARGE SCALE GENOMIC DNA]</scope>
    <source>
        <strain evidence="1 2">WCHAc060096</strain>
    </source>
</reference>
<evidence type="ECO:0000313" key="1">
    <source>
        <dbReference type="EMBL" id="RKG33422.1"/>
    </source>
</evidence>
<proteinExistence type="predicted"/>
<dbReference type="AlphaFoldDB" id="A0A3A8EEQ4"/>
<organism evidence="1 2">
    <name type="scientific">Acinetobacter guerrae</name>
    <dbReference type="NCBI Taxonomy" id="1843371"/>
    <lineage>
        <taxon>Bacteria</taxon>
        <taxon>Pseudomonadati</taxon>
        <taxon>Pseudomonadota</taxon>
        <taxon>Gammaproteobacteria</taxon>
        <taxon>Moraxellales</taxon>
        <taxon>Moraxellaceae</taxon>
        <taxon>Acinetobacter</taxon>
    </lineage>
</organism>
<dbReference type="Proteomes" id="UP000269001">
    <property type="component" value="Unassembled WGS sequence"/>
</dbReference>
<protein>
    <submittedName>
        <fullName evidence="1">Uncharacterized protein</fullName>
    </submittedName>
</protein>
<accession>A0A3A8EEQ4</accession>
<gene>
    <name evidence="1" type="ORF">D7V21_09635</name>
</gene>